<feature type="domain" description="Amine oxidase" evidence="6">
    <location>
        <begin position="11"/>
        <end position="491"/>
    </location>
</feature>
<keyword evidence="3 5" id="KW-0560">Oxidoreductase</keyword>
<accession>A0ABR7DAD7</accession>
<dbReference type="EMBL" id="JACOOO010000007">
    <property type="protein sequence ID" value="MBC5628364.1"/>
    <property type="molecule type" value="Genomic_DNA"/>
</dbReference>
<keyword evidence="2 5" id="KW-0125">Carotenoid biosynthesis</keyword>
<dbReference type="InterPro" id="IPR036188">
    <property type="entry name" value="FAD/NAD-bd_sf"/>
</dbReference>
<dbReference type="SUPFAM" id="SSF51905">
    <property type="entry name" value="FAD/NAD(P)-binding domain"/>
    <property type="match status" value="1"/>
</dbReference>
<evidence type="ECO:0000256" key="5">
    <source>
        <dbReference type="RuleBase" id="RU362075"/>
    </source>
</evidence>
<organism evidence="7 8">
    <name type="scientific">Clostridium hominis</name>
    <dbReference type="NCBI Taxonomy" id="2763036"/>
    <lineage>
        <taxon>Bacteria</taxon>
        <taxon>Bacillati</taxon>
        <taxon>Bacillota</taxon>
        <taxon>Clostridia</taxon>
        <taxon>Eubacteriales</taxon>
        <taxon>Clostridiaceae</taxon>
        <taxon>Clostridium</taxon>
    </lineage>
</organism>
<evidence type="ECO:0000256" key="1">
    <source>
        <dbReference type="ARBA" id="ARBA00004829"/>
    </source>
</evidence>
<dbReference type="PANTHER" id="PTHR43734">
    <property type="entry name" value="PHYTOENE DESATURASE"/>
    <property type="match status" value="1"/>
</dbReference>
<sequence>MKKVFIIGAGIGGLSIAARLLQYGFKVEIFEKNNTIGGKTNFIQYKNFKFDLTASIMMFPQNYIDLFLFCREDYRNYFTPIPINNLYNVFYSDNSIYTFNAHLPTLNKTISEITEGNIKDNYGYFEFLSNNYKKYLWAEDSILNKSFLKTSNLLTSLTLPKVINLNAFASSYDDAKKYIKNKKLLDYLMFQTMYVGISPYTSSSIYNIIPTVTQYYGLYHIKGGMYSYIAALEKLVIKKGGIIHKSSPVHKILFKNNKANGIVVNGQNHYSDVVVCSSDYSYTIKSLIKDSNVKDLIKPINNLEYSCSTFILYLGLDKKYPNLNLHNIYINNELKENLKLTFDGFLPNDISMYIYCPSSLDDTMCPKNCEAINVMVRVPNTLSNNVNWTSETIYYFTKKTLKTLSSLRGLKDILEHIVYINHLTPLDFKNKFNTYGGCAFGLSHTLKQSVIFRPQCQIPKIKNLFFTGASIHPGNGVAMVLKSSKICASKINKMYMHNT</sequence>
<dbReference type="Proteomes" id="UP000596929">
    <property type="component" value="Unassembled WGS sequence"/>
</dbReference>
<reference evidence="7 8" key="1">
    <citation type="submission" date="2020-08" db="EMBL/GenBank/DDBJ databases">
        <title>Genome public.</title>
        <authorList>
            <person name="Liu C."/>
            <person name="Sun Q."/>
        </authorList>
    </citation>
    <scope>NUCLEOTIDE SEQUENCE [LARGE SCALE GENOMIC DNA]</scope>
    <source>
        <strain evidence="7 8">NSJ-6</strain>
    </source>
</reference>
<gene>
    <name evidence="7" type="primary">crtI</name>
    <name evidence="7" type="ORF">H8S20_05585</name>
</gene>
<dbReference type="PANTHER" id="PTHR43734:SF1">
    <property type="entry name" value="PHYTOENE DESATURASE"/>
    <property type="match status" value="1"/>
</dbReference>
<evidence type="ECO:0000313" key="7">
    <source>
        <dbReference type="EMBL" id="MBC5628364.1"/>
    </source>
</evidence>
<dbReference type="InterPro" id="IPR014105">
    <property type="entry name" value="Carotenoid/retinoid_OxRdtase"/>
</dbReference>
<evidence type="ECO:0000256" key="2">
    <source>
        <dbReference type="ARBA" id="ARBA00022746"/>
    </source>
</evidence>
<evidence type="ECO:0000256" key="4">
    <source>
        <dbReference type="ARBA" id="ARBA00038322"/>
    </source>
</evidence>
<keyword evidence="8" id="KW-1185">Reference proteome</keyword>
<dbReference type="Gene3D" id="3.50.50.60">
    <property type="entry name" value="FAD/NAD(P)-binding domain"/>
    <property type="match status" value="2"/>
</dbReference>
<proteinExistence type="inferred from homology"/>
<dbReference type="Pfam" id="PF01593">
    <property type="entry name" value="Amino_oxidase"/>
    <property type="match status" value="1"/>
</dbReference>
<comment type="pathway">
    <text evidence="1 5">Carotenoid biosynthesis.</text>
</comment>
<evidence type="ECO:0000313" key="8">
    <source>
        <dbReference type="Proteomes" id="UP000596929"/>
    </source>
</evidence>
<protein>
    <submittedName>
        <fullName evidence="7">Phytoene desaturase</fullName>
    </submittedName>
</protein>
<dbReference type="NCBIfam" id="TIGR02734">
    <property type="entry name" value="crtI_fam"/>
    <property type="match status" value="1"/>
</dbReference>
<dbReference type="RefSeq" id="WP_186859505.1">
    <property type="nucleotide sequence ID" value="NZ_JACOOO010000007.1"/>
</dbReference>
<comment type="caution">
    <text evidence="7">The sequence shown here is derived from an EMBL/GenBank/DDBJ whole genome shotgun (WGS) entry which is preliminary data.</text>
</comment>
<evidence type="ECO:0000256" key="3">
    <source>
        <dbReference type="ARBA" id="ARBA00023002"/>
    </source>
</evidence>
<comment type="similarity">
    <text evidence="4">Belongs to the carotenoid/retinoid oxidoreductase family. CrtN subfamily.</text>
</comment>
<name>A0ABR7DAD7_9CLOT</name>
<evidence type="ECO:0000259" key="6">
    <source>
        <dbReference type="Pfam" id="PF01593"/>
    </source>
</evidence>
<dbReference type="InterPro" id="IPR002937">
    <property type="entry name" value="Amino_oxidase"/>
</dbReference>